<evidence type="ECO:0000313" key="2">
    <source>
        <dbReference type="EMBL" id="XAN18306.1"/>
    </source>
</evidence>
<reference evidence="2 4" key="2">
    <citation type="submission" date="2024-05" db="EMBL/GenBank/DDBJ databases">
        <title>Achromobacter denitrificans. BP1, complete genome.</title>
        <authorList>
            <person name="Zhang B."/>
        </authorList>
    </citation>
    <scope>NUCLEOTIDE SEQUENCE [LARGE SCALE GENOMIC DNA]</scope>
    <source>
        <strain evidence="2 4">BP1</strain>
    </source>
</reference>
<dbReference type="GO" id="GO:0000271">
    <property type="term" value="P:polysaccharide biosynthetic process"/>
    <property type="evidence" value="ECO:0007669"/>
    <property type="project" value="InterPro"/>
</dbReference>
<dbReference type="EMBL" id="CP154792">
    <property type="protein sequence ID" value="XAN18306.1"/>
    <property type="molecule type" value="Genomic_DNA"/>
</dbReference>
<dbReference type="RefSeq" id="WP_062682254.1">
    <property type="nucleotide sequence ID" value="NZ_CADIJN010000099.1"/>
</dbReference>
<dbReference type="AlphaFoldDB" id="A0A427WGX2"/>
<keyword evidence="4" id="KW-1185">Reference proteome</keyword>
<reference evidence="1 3" key="1">
    <citation type="submission" date="2020-05" db="EMBL/GenBank/DDBJ databases">
        <title>FDA dAtabase for Regulatory Grade micrObial Sequences (FDA-ARGOS): Supporting development and validation of Infectious Disease Dx tests.</title>
        <authorList>
            <person name="Sproer C."/>
            <person name="Gronow S."/>
            <person name="Severitt S."/>
            <person name="Schroder I."/>
            <person name="Tallon L."/>
            <person name="Sadzewicz L."/>
            <person name="Zhao X."/>
            <person name="Vavikolanu K."/>
            <person name="Mehta A."/>
            <person name="Aluvathingal J."/>
            <person name="Nadendla S."/>
            <person name="Myers T."/>
            <person name="Yan Y."/>
            <person name="Sichtig H."/>
        </authorList>
    </citation>
    <scope>NUCLEOTIDE SEQUENCE [LARGE SCALE GENOMIC DNA]</scope>
    <source>
        <strain evidence="1 3">FDAARGOS_787</strain>
    </source>
</reference>
<dbReference type="EMBL" id="CP054569">
    <property type="protein sequence ID" value="QKQ47444.1"/>
    <property type="molecule type" value="Genomic_DNA"/>
</dbReference>
<gene>
    <name evidence="2" type="ORF">AAIK43_09780</name>
    <name evidence="1" type="ORF">FOC81_12370</name>
</gene>
<dbReference type="InterPro" id="IPR007833">
    <property type="entry name" value="Capsule_polysaccharide_synth"/>
</dbReference>
<sequence>MTRSYLFLQGVCSPFFSRLGERLRAGGAAVSKVNFTAGDAAYWRNGEARAFRGRAQALPAFYAAAFAERGATDIVLFGDRRPVHRPAIELARREGLRVHVFEEGYFRPHWITLERGGVNAHSALPRDPAWYREAARRAGPAPEPRPFRAPFWNRAGHDVAYHLCGALNAVCFPRYRSHAPYGAAREYAAYVRRAAALRWRGQTDAMAVARVASGSRPYYLLPLQLEGDAQIRDHSPFHGMRQVAALAIASFARHAPEGSLLVVKNHPLDPGVARHETGVRELARTYGVADRVVYLERGHLPSLLARAAGVVTVNSTVGAAALEHGCPTMALSSAIYHLEGLTFQGTLDEFWRAAEPPDGSLFRDFKAAVVHATQVNGGFYSEPGISLAVDSAAERIARPRSPLEEML</sequence>
<dbReference type="STRING" id="32002.BVK87_30920"/>
<accession>A0A427WGX2</accession>
<evidence type="ECO:0000313" key="3">
    <source>
        <dbReference type="Proteomes" id="UP000509782"/>
    </source>
</evidence>
<proteinExistence type="predicted"/>
<dbReference type="Proteomes" id="UP001446337">
    <property type="component" value="Chromosome"/>
</dbReference>
<dbReference type="GO" id="GO:0015774">
    <property type="term" value="P:polysaccharide transport"/>
    <property type="evidence" value="ECO:0007669"/>
    <property type="project" value="InterPro"/>
</dbReference>
<dbReference type="CDD" id="cd16441">
    <property type="entry name" value="beta_Kdo_transferase_KpsS"/>
    <property type="match status" value="1"/>
</dbReference>
<dbReference type="OrthoDB" id="9794206at2"/>
<protein>
    <submittedName>
        <fullName evidence="1">Capsular biosynthesis protein</fullName>
    </submittedName>
</protein>
<evidence type="ECO:0000313" key="4">
    <source>
        <dbReference type="Proteomes" id="UP001446337"/>
    </source>
</evidence>
<dbReference type="Proteomes" id="UP000509782">
    <property type="component" value="Chromosome"/>
</dbReference>
<evidence type="ECO:0000313" key="1">
    <source>
        <dbReference type="EMBL" id="QKQ47444.1"/>
    </source>
</evidence>
<organism evidence="1 3">
    <name type="scientific">Achromobacter denitrificans</name>
    <name type="common">Alcaligenes denitrificans</name>
    <dbReference type="NCBI Taxonomy" id="32002"/>
    <lineage>
        <taxon>Bacteria</taxon>
        <taxon>Pseudomonadati</taxon>
        <taxon>Pseudomonadota</taxon>
        <taxon>Betaproteobacteria</taxon>
        <taxon>Burkholderiales</taxon>
        <taxon>Alcaligenaceae</taxon>
        <taxon>Achromobacter</taxon>
    </lineage>
</organism>
<name>A0A427WGX2_ACHDE</name>
<dbReference type="GeneID" id="92846412"/>
<dbReference type="Pfam" id="PF05159">
    <property type="entry name" value="Capsule_synth"/>
    <property type="match status" value="1"/>
</dbReference>